<dbReference type="RefSeq" id="WP_183252362.1">
    <property type="nucleotide sequence ID" value="NZ_JACHEP010000003.1"/>
</dbReference>
<gene>
    <name evidence="2" type="ORF">HNQ34_001108</name>
</gene>
<evidence type="ECO:0000313" key="3">
    <source>
        <dbReference type="Proteomes" id="UP000520011"/>
    </source>
</evidence>
<accession>A0A7W8IQA9</accession>
<feature type="chain" id="PRO_5039679308" evidence="1">
    <location>
        <begin position="21"/>
        <end position="145"/>
    </location>
</feature>
<dbReference type="AlphaFoldDB" id="A0A7W8IQA9"/>
<dbReference type="PROSITE" id="PS51257">
    <property type="entry name" value="PROKAR_LIPOPROTEIN"/>
    <property type="match status" value="1"/>
</dbReference>
<evidence type="ECO:0000313" key="2">
    <source>
        <dbReference type="EMBL" id="MBB5324016.1"/>
    </source>
</evidence>
<keyword evidence="3" id="KW-1185">Reference proteome</keyword>
<evidence type="ECO:0000256" key="1">
    <source>
        <dbReference type="SAM" id="SignalP"/>
    </source>
</evidence>
<dbReference type="EMBL" id="JACHEP010000003">
    <property type="protein sequence ID" value="MBB5324016.1"/>
    <property type="molecule type" value="Genomic_DNA"/>
</dbReference>
<reference evidence="2 3" key="1">
    <citation type="submission" date="2020-08" db="EMBL/GenBank/DDBJ databases">
        <title>Genomic Encyclopedia of Type Strains, Phase IV (KMG-IV): sequencing the most valuable type-strain genomes for metagenomic binning, comparative biology and taxonomic classification.</title>
        <authorList>
            <person name="Goeker M."/>
        </authorList>
    </citation>
    <scope>NUCLEOTIDE SEQUENCE [LARGE SCALE GENOMIC DNA]</scope>
    <source>
        <strain evidence="2 3">DSM 16325</strain>
    </source>
</reference>
<sequence length="145" mass="16897">MKRLLLLFFAVFLAACTMNPTDSQYHAQSEDRHGKNLMTANEARPSYDRIYNHFADPEKTNQNPNFISLTDGSANDRALVQKAVQVVEQYKNYRAGSVWMNGNDMWVTVHAPRDRSYQQRQKDQTRLYELLTKAIPTYDIHVRLD</sequence>
<organism evidence="2 3">
    <name type="scientific">Anoxybacteroides tepidamans</name>
    <dbReference type="NCBI Taxonomy" id="265948"/>
    <lineage>
        <taxon>Bacteria</taxon>
        <taxon>Bacillati</taxon>
        <taxon>Bacillota</taxon>
        <taxon>Bacilli</taxon>
        <taxon>Bacillales</taxon>
        <taxon>Anoxybacillaceae</taxon>
        <taxon>Anoxybacteroides</taxon>
    </lineage>
</organism>
<dbReference type="Proteomes" id="UP000520011">
    <property type="component" value="Unassembled WGS sequence"/>
</dbReference>
<feature type="signal peptide" evidence="1">
    <location>
        <begin position="1"/>
        <end position="20"/>
    </location>
</feature>
<keyword evidence="1" id="KW-0732">Signal</keyword>
<proteinExistence type="predicted"/>
<protein>
    <submittedName>
        <fullName evidence="2">Maltodextrin utilization protein YvdJ</fullName>
    </submittedName>
</protein>
<comment type="caution">
    <text evidence="2">The sequence shown here is derived from an EMBL/GenBank/DDBJ whole genome shotgun (WGS) entry which is preliminary data.</text>
</comment>
<name>A0A7W8IQA9_9BACL</name>